<evidence type="ECO:0000313" key="2">
    <source>
        <dbReference type="EMBL" id="GAA3999000.1"/>
    </source>
</evidence>
<reference evidence="3" key="1">
    <citation type="journal article" date="2019" name="Int. J. Syst. Evol. Microbiol.">
        <title>The Global Catalogue of Microorganisms (GCM) 10K type strain sequencing project: providing services to taxonomists for standard genome sequencing and annotation.</title>
        <authorList>
            <consortium name="The Broad Institute Genomics Platform"/>
            <consortium name="The Broad Institute Genome Sequencing Center for Infectious Disease"/>
            <person name="Wu L."/>
            <person name="Ma J."/>
        </authorList>
    </citation>
    <scope>NUCLEOTIDE SEQUENCE [LARGE SCALE GENOMIC DNA]</scope>
    <source>
        <strain evidence="3">JCM 16603</strain>
    </source>
</reference>
<dbReference type="Proteomes" id="UP001501310">
    <property type="component" value="Unassembled WGS sequence"/>
</dbReference>
<evidence type="ECO:0000256" key="1">
    <source>
        <dbReference type="SAM" id="Coils"/>
    </source>
</evidence>
<keyword evidence="3" id="KW-1185">Reference proteome</keyword>
<name>A0ABP7RL49_9SPHN</name>
<evidence type="ECO:0000313" key="3">
    <source>
        <dbReference type="Proteomes" id="UP001501310"/>
    </source>
</evidence>
<organism evidence="2 3">
    <name type="scientific">Sphingomonas humi</name>
    <dbReference type="NCBI Taxonomy" id="335630"/>
    <lineage>
        <taxon>Bacteria</taxon>
        <taxon>Pseudomonadati</taxon>
        <taxon>Pseudomonadota</taxon>
        <taxon>Alphaproteobacteria</taxon>
        <taxon>Sphingomonadales</taxon>
        <taxon>Sphingomonadaceae</taxon>
        <taxon>Sphingomonas</taxon>
    </lineage>
</organism>
<protein>
    <recommendedName>
        <fullName evidence="4">Inner membrane protein</fullName>
    </recommendedName>
</protein>
<dbReference type="EMBL" id="BAAAZD010000001">
    <property type="protein sequence ID" value="GAA3999000.1"/>
    <property type="molecule type" value="Genomic_DNA"/>
</dbReference>
<gene>
    <name evidence="2" type="ORF">GCM10022211_06050</name>
</gene>
<evidence type="ECO:0008006" key="4">
    <source>
        <dbReference type="Google" id="ProtNLM"/>
    </source>
</evidence>
<feature type="coiled-coil region" evidence="1">
    <location>
        <begin position="77"/>
        <end position="104"/>
    </location>
</feature>
<comment type="caution">
    <text evidence="2">The sequence shown here is derived from an EMBL/GenBank/DDBJ whole genome shotgun (WGS) entry which is preliminary data.</text>
</comment>
<accession>A0ABP7RL49</accession>
<sequence length="266" mass="27766">MNGSTAGSRTSISAILLGALLLLLVGGAASVWALSRYPAAARLAGLQPPSDALPTEAAPKVAPTVQAVAATPTVVSLPETEARVATLEERLARVESATARAEGSAGRADALLVAFAARRAIDRGVALGYLEPLLSERFGAAHPQAVATILTASRRPVRLDQLAADFATLAPKLKAAPESDSLWRTVQREMGNLVTVRRADQPSQRPVATYDRASARLMAGQVDQALAEAMRLPGIASAPKWVADARSYIAAHRALDDIESGALLAR</sequence>
<keyword evidence="1" id="KW-0175">Coiled coil</keyword>
<proteinExistence type="predicted"/>
<dbReference type="RefSeq" id="WP_344708684.1">
    <property type="nucleotide sequence ID" value="NZ_BAAAZD010000001.1"/>
</dbReference>